<keyword evidence="2" id="KW-0812">Transmembrane</keyword>
<keyword evidence="4" id="KW-1185">Reference proteome</keyword>
<organism evidence="3 4">
    <name type="scientific">Heterodermia speciosa</name>
    <dbReference type="NCBI Taxonomy" id="116794"/>
    <lineage>
        <taxon>Eukaryota</taxon>
        <taxon>Fungi</taxon>
        <taxon>Dikarya</taxon>
        <taxon>Ascomycota</taxon>
        <taxon>Pezizomycotina</taxon>
        <taxon>Lecanoromycetes</taxon>
        <taxon>OSLEUM clade</taxon>
        <taxon>Lecanoromycetidae</taxon>
        <taxon>Caliciales</taxon>
        <taxon>Physciaceae</taxon>
        <taxon>Heterodermia</taxon>
    </lineage>
</organism>
<reference evidence="3" key="1">
    <citation type="submission" date="2021-03" db="EMBL/GenBank/DDBJ databases">
        <authorList>
            <person name="Tagirdzhanova G."/>
        </authorList>
    </citation>
    <scope>NUCLEOTIDE SEQUENCE</scope>
</reference>
<gene>
    <name evidence="3" type="ORF">HETSPECPRED_008707</name>
</gene>
<feature type="transmembrane region" description="Helical" evidence="2">
    <location>
        <begin position="45"/>
        <end position="65"/>
    </location>
</feature>
<dbReference type="AlphaFoldDB" id="A0A8H3IV30"/>
<comment type="caution">
    <text evidence="3">The sequence shown here is derived from an EMBL/GenBank/DDBJ whole genome shotgun (WGS) entry which is preliminary data.</text>
</comment>
<dbReference type="OrthoDB" id="10626781at2759"/>
<proteinExistence type="predicted"/>
<accession>A0A8H3IV30</accession>
<feature type="region of interest" description="Disordered" evidence="1">
    <location>
        <begin position="83"/>
        <end position="151"/>
    </location>
</feature>
<name>A0A8H3IV30_9LECA</name>
<sequence length="228" mass="25020">MTPADFHFISRITDVAGNKALRNATSNVTVAAIMSADVSELKTPFFWIQLGLIPIPPIIACYLFTKVADYIGYYITNYRQPRVGPRPGARSVSQTTSEANSLTADRIKEDTRRDQGIWKETDEKHDSTSEATRMEPSGRQSPVPSTTGFYRTPMSTLVSTGPVKDNSVTGNNNIHEATEGTSLTRDRHGDAKQGIGRDGSGVHRVGGRVASDSQEPGKSGWWFDGRWD</sequence>
<keyword evidence="2" id="KW-1133">Transmembrane helix</keyword>
<feature type="compositionally biased region" description="Polar residues" evidence="1">
    <location>
        <begin position="91"/>
        <end position="103"/>
    </location>
</feature>
<evidence type="ECO:0000313" key="3">
    <source>
        <dbReference type="EMBL" id="CAF9933593.1"/>
    </source>
</evidence>
<dbReference type="EMBL" id="CAJPDS010000069">
    <property type="protein sequence ID" value="CAF9933593.1"/>
    <property type="molecule type" value="Genomic_DNA"/>
</dbReference>
<evidence type="ECO:0000313" key="4">
    <source>
        <dbReference type="Proteomes" id="UP000664521"/>
    </source>
</evidence>
<feature type="region of interest" description="Disordered" evidence="1">
    <location>
        <begin position="180"/>
        <end position="228"/>
    </location>
</feature>
<evidence type="ECO:0000256" key="2">
    <source>
        <dbReference type="SAM" id="Phobius"/>
    </source>
</evidence>
<feature type="compositionally biased region" description="Basic and acidic residues" evidence="1">
    <location>
        <begin position="105"/>
        <end position="128"/>
    </location>
</feature>
<protein>
    <submittedName>
        <fullName evidence="3">Uncharacterized protein</fullName>
    </submittedName>
</protein>
<feature type="compositionally biased region" description="Polar residues" evidence="1">
    <location>
        <begin position="138"/>
        <end position="151"/>
    </location>
</feature>
<dbReference type="Proteomes" id="UP000664521">
    <property type="component" value="Unassembled WGS sequence"/>
</dbReference>
<evidence type="ECO:0000256" key="1">
    <source>
        <dbReference type="SAM" id="MobiDB-lite"/>
    </source>
</evidence>
<keyword evidence="2" id="KW-0472">Membrane</keyword>